<keyword evidence="3" id="KW-1185">Reference proteome</keyword>
<name>A0ABT7V9U4_9ACTN</name>
<keyword evidence="1" id="KW-1133">Transmembrane helix</keyword>
<dbReference type="Proteomes" id="UP001529421">
    <property type="component" value="Unassembled WGS sequence"/>
</dbReference>
<keyword evidence="1" id="KW-0812">Transmembrane</keyword>
<dbReference type="EMBL" id="JAUDDZ010000009">
    <property type="protein sequence ID" value="MDM8275276.1"/>
    <property type="molecule type" value="Genomic_DNA"/>
</dbReference>
<feature type="transmembrane region" description="Helical" evidence="1">
    <location>
        <begin position="9"/>
        <end position="33"/>
    </location>
</feature>
<reference evidence="3" key="1">
    <citation type="submission" date="2023-06" db="EMBL/GenBank/DDBJ databases">
        <title>Identification and characterization of horizontal gene transfer across gut microbiota members of farm animals based on homology search.</title>
        <authorList>
            <person name="Zeman M."/>
            <person name="Kubasova T."/>
            <person name="Jahodarova E."/>
            <person name="Nykrynova M."/>
            <person name="Rychlik I."/>
        </authorList>
    </citation>
    <scope>NUCLEOTIDE SEQUENCE [LARGE SCALE GENOMIC DNA]</scope>
    <source>
        <strain evidence="3">154_Feed</strain>
    </source>
</reference>
<organism evidence="2 3">
    <name type="scientific">Enorma phocaeensis</name>
    <dbReference type="NCBI Taxonomy" id="1871019"/>
    <lineage>
        <taxon>Bacteria</taxon>
        <taxon>Bacillati</taxon>
        <taxon>Actinomycetota</taxon>
        <taxon>Coriobacteriia</taxon>
        <taxon>Coriobacteriales</taxon>
        <taxon>Coriobacteriaceae</taxon>
        <taxon>Enorma</taxon>
    </lineage>
</organism>
<comment type="caution">
    <text evidence="2">The sequence shown here is derived from an EMBL/GenBank/DDBJ whole genome shotgun (WGS) entry which is preliminary data.</text>
</comment>
<protein>
    <submittedName>
        <fullName evidence="2">Uncharacterized protein</fullName>
    </submittedName>
</protein>
<keyword evidence="1" id="KW-0472">Membrane</keyword>
<dbReference type="RefSeq" id="WP_204672330.1">
    <property type="nucleotide sequence ID" value="NZ_JACJKQ010000003.1"/>
</dbReference>
<gene>
    <name evidence="2" type="ORF">QUW28_07195</name>
</gene>
<evidence type="ECO:0000313" key="2">
    <source>
        <dbReference type="EMBL" id="MDM8275276.1"/>
    </source>
</evidence>
<sequence length="51" mass="5245">MFSFIKKHWLVYIIGAALAVALGFGAAYVVGVIGSTPDDAPSQTGSSSVIM</sequence>
<proteinExistence type="predicted"/>
<evidence type="ECO:0000256" key="1">
    <source>
        <dbReference type="SAM" id="Phobius"/>
    </source>
</evidence>
<evidence type="ECO:0000313" key="3">
    <source>
        <dbReference type="Proteomes" id="UP001529421"/>
    </source>
</evidence>
<accession>A0ABT7V9U4</accession>